<dbReference type="AlphaFoldDB" id="A0A660SJX3"/>
<keyword evidence="6 13" id="KW-0436">Ligase</keyword>
<dbReference type="SUPFAM" id="SSF47323">
    <property type="entry name" value="Anticodon-binding domain of a subclass of class I aminoacyl-tRNA synthetases"/>
    <property type="match status" value="1"/>
</dbReference>
<dbReference type="Gene3D" id="3.40.50.620">
    <property type="entry name" value="HUPs"/>
    <property type="match status" value="1"/>
</dbReference>
<evidence type="ECO:0000313" key="16">
    <source>
        <dbReference type="Proteomes" id="UP000268469"/>
    </source>
</evidence>
<dbReference type="FunFam" id="1.10.730.10:FF:000008">
    <property type="entry name" value="Arginine--tRNA ligase"/>
    <property type="match status" value="1"/>
</dbReference>
<dbReference type="PANTHER" id="PTHR11956:SF5">
    <property type="entry name" value="ARGININE--TRNA LIGASE, CYTOPLASMIC"/>
    <property type="match status" value="1"/>
</dbReference>
<dbReference type="NCBIfam" id="TIGR00456">
    <property type="entry name" value="argS"/>
    <property type="match status" value="1"/>
</dbReference>
<organism evidence="15 16">
    <name type="scientific">candidate division WOR-3 bacterium</name>
    <dbReference type="NCBI Taxonomy" id="2052148"/>
    <lineage>
        <taxon>Bacteria</taxon>
        <taxon>Bacteria division WOR-3</taxon>
    </lineage>
</organism>
<evidence type="ECO:0000256" key="8">
    <source>
        <dbReference type="ARBA" id="ARBA00022840"/>
    </source>
</evidence>
<evidence type="ECO:0000256" key="2">
    <source>
        <dbReference type="ARBA" id="ARBA00005594"/>
    </source>
</evidence>
<gene>
    <name evidence="15" type="ORF">DRP53_02685</name>
</gene>
<evidence type="ECO:0000256" key="1">
    <source>
        <dbReference type="ARBA" id="ARBA00004496"/>
    </source>
</evidence>
<feature type="domain" description="DALR anticodon binding" evidence="14">
    <location>
        <begin position="335"/>
        <end position="453"/>
    </location>
</feature>
<evidence type="ECO:0000256" key="12">
    <source>
        <dbReference type="NCBIfam" id="TIGR00456"/>
    </source>
</evidence>
<evidence type="ECO:0000256" key="3">
    <source>
        <dbReference type="ARBA" id="ARBA00011245"/>
    </source>
</evidence>
<keyword evidence="8 13" id="KW-0067">ATP-binding</keyword>
<keyword evidence="5" id="KW-0963">Cytoplasm</keyword>
<evidence type="ECO:0000256" key="13">
    <source>
        <dbReference type="RuleBase" id="RU363038"/>
    </source>
</evidence>
<dbReference type="Gene3D" id="1.10.730.10">
    <property type="entry name" value="Isoleucyl-tRNA Synthetase, Domain 1"/>
    <property type="match status" value="1"/>
</dbReference>
<evidence type="ECO:0000259" key="14">
    <source>
        <dbReference type="SMART" id="SM00836"/>
    </source>
</evidence>
<accession>A0A660SJX3</accession>
<dbReference type="Pfam" id="PF05746">
    <property type="entry name" value="DALR_1"/>
    <property type="match status" value="1"/>
</dbReference>
<dbReference type="GO" id="GO:0006420">
    <property type="term" value="P:arginyl-tRNA aminoacylation"/>
    <property type="evidence" value="ECO:0007669"/>
    <property type="project" value="UniProtKB-UniRule"/>
</dbReference>
<reference evidence="15 16" key="1">
    <citation type="submission" date="2018-06" db="EMBL/GenBank/DDBJ databases">
        <title>Extensive metabolic versatility and redundancy in microbially diverse, dynamic hydrothermal sediments.</title>
        <authorList>
            <person name="Dombrowski N."/>
            <person name="Teske A."/>
            <person name="Baker B.J."/>
        </authorList>
    </citation>
    <scope>NUCLEOTIDE SEQUENCE [LARGE SCALE GENOMIC DNA]</scope>
    <source>
        <strain evidence="15">B36_G15</strain>
    </source>
</reference>
<keyword evidence="9 13" id="KW-0648">Protein biosynthesis</keyword>
<evidence type="ECO:0000256" key="7">
    <source>
        <dbReference type="ARBA" id="ARBA00022741"/>
    </source>
</evidence>
<dbReference type="InterPro" id="IPR009080">
    <property type="entry name" value="tRNAsynth_Ia_anticodon-bd"/>
</dbReference>
<protein>
    <recommendedName>
        <fullName evidence="4 12">Arginine--tRNA ligase</fullName>
        <ecNumber evidence="4 12">6.1.1.19</ecNumber>
    </recommendedName>
</protein>
<comment type="caution">
    <text evidence="15">The sequence shown here is derived from an EMBL/GenBank/DDBJ whole genome shotgun (WGS) entry which is preliminary data.</text>
</comment>
<evidence type="ECO:0000256" key="9">
    <source>
        <dbReference type="ARBA" id="ARBA00022917"/>
    </source>
</evidence>
<sequence>GYLNFKLKSDFIYRELRSYYQSNFGTKPKSGRVLIEFVSVNPTGPINIVNGRAAALGDVLKRTFNFVGYQAESEYYINDAGRQAELLGLSILARVDQLEGKEFKIPEDGYPGEYLIPVAQKYWELYRKRDLTTARDFGVTEMVKMQKATLSRFNVIFDHWISERFFYREGRVAEVVERLKPYLFEKDGAIWFRADKFGDEKPRVLKTSDGRYTYLVPDLAYHLYKFERGYDLIINIWGPDHHGYISKIKAGLKALGAEVKKLTILIVQQVNLKSRDGKVAMSKRGGKFITLDALLDDIPLDAIRFFFLMRSPSQPLDFDLDLAKERSQKNPVYYVQYAHARICSILRFAKQEGHYGWDDADLGLLNKPEERDLMIELLKFPDIILAVVNKLEPQKLVYYLIDLATTFHHFYERHRVVSEDRAMSRARLYLVDTLRKVISKGLDLLGVSAPQEM</sequence>
<dbReference type="InterPro" id="IPR001278">
    <property type="entry name" value="Arg-tRNA-ligase"/>
</dbReference>
<dbReference type="Pfam" id="PF00750">
    <property type="entry name" value="tRNA-synt_1d"/>
    <property type="match status" value="1"/>
</dbReference>
<dbReference type="InterPro" id="IPR008909">
    <property type="entry name" value="DALR_anticod-bd"/>
</dbReference>
<dbReference type="FunFam" id="3.40.50.620:FF:000062">
    <property type="entry name" value="Arginine--tRNA ligase"/>
    <property type="match status" value="1"/>
</dbReference>
<comment type="similarity">
    <text evidence="2 13">Belongs to the class-I aminoacyl-tRNA synthetase family.</text>
</comment>
<dbReference type="SMART" id="SM00836">
    <property type="entry name" value="DALR_1"/>
    <property type="match status" value="1"/>
</dbReference>
<comment type="subunit">
    <text evidence="3">Monomer.</text>
</comment>
<evidence type="ECO:0000256" key="4">
    <source>
        <dbReference type="ARBA" id="ARBA00012837"/>
    </source>
</evidence>
<dbReference type="InterPro" id="IPR014729">
    <property type="entry name" value="Rossmann-like_a/b/a_fold"/>
</dbReference>
<dbReference type="EMBL" id="QNBE01000016">
    <property type="protein sequence ID" value="RKX71145.1"/>
    <property type="molecule type" value="Genomic_DNA"/>
</dbReference>
<dbReference type="CDD" id="cd00671">
    <property type="entry name" value="ArgRS_core"/>
    <property type="match status" value="1"/>
</dbReference>
<comment type="catalytic activity">
    <reaction evidence="11">
        <text>tRNA(Arg) + L-arginine + ATP = L-arginyl-tRNA(Arg) + AMP + diphosphate</text>
        <dbReference type="Rhea" id="RHEA:20301"/>
        <dbReference type="Rhea" id="RHEA-COMP:9658"/>
        <dbReference type="Rhea" id="RHEA-COMP:9673"/>
        <dbReference type="ChEBI" id="CHEBI:30616"/>
        <dbReference type="ChEBI" id="CHEBI:32682"/>
        <dbReference type="ChEBI" id="CHEBI:33019"/>
        <dbReference type="ChEBI" id="CHEBI:78442"/>
        <dbReference type="ChEBI" id="CHEBI:78513"/>
        <dbReference type="ChEBI" id="CHEBI:456215"/>
        <dbReference type="EC" id="6.1.1.19"/>
    </reaction>
</comment>
<comment type="subcellular location">
    <subcellularLocation>
        <location evidence="1">Cytoplasm</location>
    </subcellularLocation>
</comment>
<dbReference type="GO" id="GO:0005737">
    <property type="term" value="C:cytoplasm"/>
    <property type="evidence" value="ECO:0007669"/>
    <property type="project" value="UniProtKB-SubCell"/>
</dbReference>
<evidence type="ECO:0000256" key="5">
    <source>
        <dbReference type="ARBA" id="ARBA00022490"/>
    </source>
</evidence>
<dbReference type="EC" id="6.1.1.19" evidence="4 12"/>
<dbReference type="PANTHER" id="PTHR11956">
    <property type="entry name" value="ARGINYL-TRNA SYNTHETASE"/>
    <property type="match status" value="1"/>
</dbReference>
<evidence type="ECO:0000256" key="11">
    <source>
        <dbReference type="ARBA" id="ARBA00049339"/>
    </source>
</evidence>
<evidence type="ECO:0000256" key="6">
    <source>
        <dbReference type="ARBA" id="ARBA00022598"/>
    </source>
</evidence>
<feature type="non-terminal residue" evidence="15">
    <location>
        <position position="1"/>
    </location>
</feature>
<dbReference type="PRINTS" id="PR01038">
    <property type="entry name" value="TRNASYNTHARG"/>
</dbReference>
<dbReference type="InterPro" id="IPR035684">
    <property type="entry name" value="ArgRS_core"/>
</dbReference>
<evidence type="ECO:0000256" key="10">
    <source>
        <dbReference type="ARBA" id="ARBA00023146"/>
    </source>
</evidence>
<dbReference type="GO" id="GO:0005524">
    <property type="term" value="F:ATP binding"/>
    <property type="evidence" value="ECO:0007669"/>
    <property type="project" value="UniProtKB-KW"/>
</dbReference>
<keyword evidence="10 13" id="KW-0030">Aminoacyl-tRNA synthetase</keyword>
<dbReference type="SUPFAM" id="SSF52374">
    <property type="entry name" value="Nucleotidylyl transferase"/>
    <property type="match status" value="1"/>
</dbReference>
<keyword evidence="7 13" id="KW-0547">Nucleotide-binding</keyword>
<dbReference type="Proteomes" id="UP000268469">
    <property type="component" value="Unassembled WGS sequence"/>
</dbReference>
<evidence type="ECO:0000313" key="15">
    <source>
        <dbReference type="EMBL" id="RKX71145.1"/>
    </source>
</evidence>
<proteinExistence type="inferred from homology"/>
<name>A0A660SJX3_UNCW3</name>
<dbReference type="GO" id="GO:0004814">
    <property type="term" value="F:arginine-tRNA ligase activity"/>
    <property type="evidence" value="ECO:0007669"/>
    <property type="project" value="UniProtKB-UniRule"/>
</dbReference>